<sequence>MGAEYTEMEQNEKNIHTDGLLTVQQFAALIGKSPQSIYKRLNKVDNPVDNQVVNPIQPYVVVVEGQKMLKIQALSELYGMEVEQPIQPGCQPESEKLSTPFNPVEQPIQPPVDEKSSDEVAFLREQIRHQGAMIESLNKELEKEREHNREKDRQLLDTLAKLAETQAALAAGQNAEKQKALAETLIEGQQMMEEERKETPETLEADFEEEFSDETQKHGLLQRIWAVITHK</sequence>
<accession>A0A0H5QCQ8</accession>
<geneLocation type="plasmid" evidence="1">
    <name>pRGRH0110</name>
</geneLocation>
<dbReference type="EMBL" id="LN852800">
    <property type="protein sequence ID" value="CRY93932.1"/>
    <property type="molecule type" value="Genomic_DNA"/>
</dbReference>
<proteinExistence type="predicted"/>
<name>A0A0H5QCQ8_9ZZZZ</name>
<protein>
    <submittedName>
        <fullName evidence="1">Uncharacterized protein</fullName>
    </submittedName>
</protein>
<evidence type="ECO:0000313" key="1">
    <source>
        <dbReference type="EMBL" id="CRY93932.1"/>
    </source>
</evidence>
<reference evidence="1" key="1">
    <citation type="submission" date="2015-06" db="EMBL/GenBank/DDBJ databases">
        <authorList>
            <person name="Joergensen T."/>
        </authorList>
    </citation>
    <scope>NUCLEOTIDE SEQUENCE</scope>
    <source>
        <plasmid evidence="1">pRGRH0110</plasmid>
    </source>
</reference>
<keyword evidence="1" id="KW-0614">Plasmid</keyword>
<organism evidence="1">
    <name type="scientific">uncultured prokaryote</name>
    <dbReference type="NCBI Taxonomy" id="198431"/>
    <lineage>
        <taxon>unclassified sequences</taxon>
        <taxon>environmental samples</taxon>
    </lineage>
</organism>
<dbReference type="AlphaFoldDB" id="A0A0H5QCQ8"/>
<reference evidence="1" key="2">
    <citation type="submission" date="2015-07" db="EMBL/GenBank/DDBJ databases">
        <title>Plasmids, circular viruses and viroids from rat gut.</title>
        <authorList>
            <person name="Jorgensen T.J."/>
            <person name="Hansen M.A."/>
            <person name="Xu Z."/>
            <person name="Tabak M.A."/>
            <person name="Sorensen S.J."/>
            <person name="Hansen L.H."/>
        </authorList>
    </citation>
    <scope>NUCLEOTIDE SEQUENCE</scope>
    <source>
        <plasmid evidence="1">pRGRH0110</plasmid>
    </source>
</reference>